<evidence type="ECO:0000313" key="3">
    <source>
        <dbReference type="Proteomes" id="UP001227101"/>
    </source>
</evidence>
<keyword evidence="2" id="KW-0560">Oxidoreductase</keyword>
<dbReference type="InterPro" id="IPR036661">
    <property type="entry name" value="Luciferase-like_sf"/>
</dbReference>
<dbReference type="EMBL" id="CP127173">
    <property type="protein sequence ID" value="WIV61544.1"/>
    <property type="molecule type" value="Genomic_DNA"/>
</dbReference>
<dbReference type="InterPro" id="IPR050766">
    <property type="entry name" value="Bact_Lucif_Oxidored"/>
</dbReference>
<sequence length="280" mass="29821">MRLGTFGVFLAPHRDDVTRKAHAVAADKLGYGTVWFGTGSTSIGDLAFVEDVLASTERITVATAIVNMWSDDPEPLAESYHRLAGRYGKRLLLGIGVGHPESVAGYRSPYAKIVDYLDRLDAAGVPAEARVLAALGDRVLKLAAERTAGAHPYLVPVGHTRRARSVLGPGKLLAPEQKVVLDTDPAAARAIGRPFVETPYLSLSNYVNNLLRTGYTEADVAGSGSDRLIDDLVLHGTPEVVAKGLRSHVDAGADHVAVQVLGPSPDVEAENHRQLAEVLL</sequence>
<dbReference type="InterPro" id="IPR011251">
    <property type="entry name" value="Luciferase-like_dom"/>
</dbReference>
<dbReference type="GO" id="GO:0016491">
    <property type="term" value="F:oxidoreductase activity"/>
    <property type="evidence" value="ECO:0007669"/>
    <property type="project" value="UniProtKB-KW"/>
</dbReference>
<dbReference type="PANTHER" id="PTHR30137">
    <property type="entry name" value="LUCIFERASE-LIKE MONOOXYGENASE"/>
    <property type="match status" value="1"/>
</dbReference>
<evidence type="ECO:0000313" key="2">
    <source>
        <dbReference type="EMBL" id="WIV61544.1"/>
    </source>
</evidence>
<gene>
    <name evidence="2" type="ORF">QP939_24540</name>
</gene>
<dbReference type="NCBIfam" id="TIGR03620">
    <property type="entry name" value="F420_MSMEG_4141"/>
    <property type="match status" value="1"/>
</dbReference>
<dbReference type="PANTHER" id="PTHR30137:SF18">
    <property type="entry name" value="CONSERVED PROTEIN"/>
    <property type="match status" value="1"/>
</dbReference>
<dbReference type="Proteomes" id="UP001227101">
    <property type="component" value="Chromosome"/>
</dbReference>
<keyword evidence="3" id="KW-1185">Reference proteome</keyword>
<dbReference type="Gene3D" id="3.20.20.30">
    <property type="entry name" value="Luciferase-like domain"/>
    <property type="match status" value="2"/>
</dbReference>
<evidence type="ECO:0000259" key="1">
    <source>
        <dbReference type="Pfam" id="PF00296"/>
    </source>
</evidence>
<accession>A0ABY8Y109</accession>
<dbReference type="InterPro" id="IPR019922">
    <property type="entry name" value="Lucif-like_OxRdatse_MSMEG_4141"/>
</dbReference>
<dbReference type="SUPFAM" id="SSF51679">
    <property type="entry name" value="Bacterial luciferase-like"/>
    <property type="match status" value="1"/>
</dbReference>
<organism evidence="2 3">
    <name type="scientific">Amycolatopsis nalaikhensis</name>
    <dbReference type="NCBI Taxonomy" id="715472"/>
    <lineage>
        <taxon>Bacteria</taxon>
        <taxon>Bacillati</taxon>
        <taxon>Actinomycetota</taxon>
        <taxon>Actinomycetes</taxon>
        <taxon>Pseudonocardiales</taxon>
        <taxon>Pseudonocardiaceae</taxon>
        <taxon>Amycolatopsis</taxon>
    </lineage>
</organism>
<dbReference type="Pfam" id="PF00296">
    <property type="entry name" value="Bac_luciferase"/>
    <property type="match status" value="1"/>
</dbReference>
<name>A0ABY8Y109_9PSEU</name>
<protein>
    <submittedName>
        <fullName evidence="2">LLM class F420-dependent oxidoreductase</fullName>
        <ecNumber evidence="2">1.-.-.-</ecNumber>
    </submittedName>
</protein>
<proteinExistence type="predicted"/>
<feature type="domain" description="Luciferase-like" evidence="1">
    <location>
        <begin position="21"/>
        <end position="118"/>
    </location>
</feature>
<reference evidence="2 3" key="1">
    <citation type="submission" date="2023-06" db="EMBL/GenBank/DDBJ databases">
        <authorList>
            <person name="Oyuntsetseg B."/>
            <person name="Kim S.B."/>
        </authorList>
    </citation>
    <scope>NUCLEOTIDE SEQUENCE [LARGE SCALE GENOMIC DNA]</scope>
    <source>
        <strain evidence="2 3">2-2</strain>
    </source>
</reference>
<dbReference type="EC" id="1.-.-.-" evidence="2"/>
<dbReference type="RefSeq" id="WP_285459152.1">
    <property type="nucleotide sequence ID" value="NZ_CP127173.1"/>
</dbReference>